<dbReference type="NCBIfam" id="NF003588">
    <property type="entry name" value="PRK05254.1-1"/>
    <property type="match status" value="1"/>
</dbReference>
<dbReference type="NCBIfam" id="NF003591">
    <property type="entry name" value="PRK05254.1-4"/>
    <property type="match status" value="1"/>
</dbReference>
<dbReference type="SUPFAM" id="SSF52141">
    <property type="entry name" value="Uracil-DNA glycosylase-like"/>
    <property type="match status" value="1"/>
</dbReference>
<protein>
    <recommendedName>
        <fullName evidence="5 7">Uracil-DNA glycosylase</fullName>
        <shortName evidence="5">UDG</shortName>
        <ecNumber evidence="5 7">3.2.2.27</ecNumber>
    </recommendedName>
</protein>
<dbReference type="SMART" id="SM00987">
    <property type="entry name" value="UreE_C"/>
    <property type="match status" value="1"/>
</dbReference>
<keyword evidence="2 5" id="KW-0227">DNA damage</keyword>
<dbReference type="NCBIfam" id="NF003589">
    <property type="entry name" value="PRK05254.1-2"/>
    <property type="match status" value="1"/>
</dbReference>
<keyword evidence="3 5" id="KW-0378">Hydrolase</keyword>
<evidence type="ECO:0000256" key="4">
    <source>
        <dbReference type="ARBA" id="ARBA00023204"/>
    </source>
</evidence>
<evidence type="ECO:0000313" key="10">
    <source>
        <dbReference type="EMBL" id="KAL0097784.1"/>
    </source>
</evidence>
<dbReference type="EC" id="3.2.2.27" evidence="5 7"/>
<name>A0ABR3BG03_PHYBL</name>
<sequence>MELKKRPASSSVDSNKGTKKACTTPTHQTTLFAMFKPVTPTATPKSAEKTVLPITKSNSKESKNDFDAETSELLNLEISNMEDGWFKALKPEMTKPSFLALKKFLKAEKEAKKTVYPADDQIYSWSNFTPLSNVKVVIVGQDPYHNVNQAHGLCFSVLKGITPPPSLVNIYKAISIDYPDFKKPNHGYLEEWAKQGVLMLNTSLTVRAHEPASHSNKGWEQFTEAIINHLNEKKKGIVFLLWGAHAQKKGSKIDNKKHLVLKAVHPSPLSAHRGFFECHHFKQTNEYLSQHGKEPINWNCLADA</sequence>
<dbReference type="EMBL" id="JBCLYO010000001">
    <property type="protein sequence ID" value="KAL0097784.1"/>
    <property type="molecule type" value="Genomic_DNA"/>
</dbReference>
<dbReference type="NCBIfam" id="TIGR00628">
    <property type="entry name" value="ung"/>
    <property type="match status" value="1"/>
</dbReference>
<comment type="function">
    <text evidence="5 7">Excises uracil residues from the DNA which can arise as a result of misincorporation of dUMP residues by DNA polymerase or due to deamination of cytosine.</text>
</comment>
<organism evidence="10 11">
    <name type="scientific">Phycomyces blakesleeanus</name>
    <dbReference type="NCBI Taxonomy" id="4837"/>
    <lineage>
        <taxon>Eukaryota</taxon>
        <taxon>Fungi</taxon>
        <taxon>Fungi incertae sedis</taxon>
        <taxon>Mucoromycota</taxon>
        <taxon>Mucoromycotina</taxon>
        <taxon>Mucoromycetes</taxon>
        <taxon>Mucorales</taxon>
        <taxon>Phycomycetaceae</taxon>
        <taxon>Phycomyces</taxon>
    </lineage>
</organism>
<gene>
    <name evidence="5" type="primary">UNG1</name>
    <name evidence="10" type="ORF">J3Q64DRAFT_1715175</name>
</gene>
<dbReference type="HAMAP" id="MF_00148">
    <property type="entry name" value="UDG"/>
    <property type="match status" value="1"/>
</dbReference>
<keyword evidence="5" id="KW-0496">Mitochondrion</keyword>
<comment type="similarity">
    <text evidence="1 5 7">Belongs to the uracil-DNA glycosylase (UDG) superfamily. UNG family.</text>
</comment>
<dbReference type="Gene3D" id="3.40.470.10">
    <property type="entry name" value="Uracil-DNA glycosylase-like domain"/>
    <property type="match status" value="1"/>
</dbReference>
<keyword evidence="5" id="KW-0539">Nucleus</keyword>
<evidence type="ECO:0000256" key="2">
    <source>
        <dbReference type="ARBA" id="ARBA00022763"/>
    </source>
</evidence>
<keyword evidence="11" id="KW-1185">Reference proteome</keyword>
<dbReference type="Pfam" id="PF03167">
    <property type="entry name" value="UDG"/>
    <property type="match status" value="1"/>
</dbReference>
<dbReference type="PROSITE" id="PS00130">
    <property type="entry name" value="U_DNA_GLYCOSYLASE"/>
    <property type="match status" value="1"/>
</dbReference>
<dbReference type="InterPro" id="IPR005122">
    <property type="entry name" value="Uracil-DNA_glycosylase-like"/>
</dbReference>
<evidence type="ECO:0000256" key="8">
    <source>
        <dbReference type="SAM" id="MobiDB-lite"/>
    </source>
</evidence>
<proteinExistence type="inferred from homology"/>
<dbReference type="PANTHER" id="PTHR11264:SF0">
    <property type="entry name" value="URACIL-DNA GLYCOSYLASE"/>
    <property type="match status" value="1"/>
</dbReference>
<dbReference type="NCBIfam" id="NF003592">
    <property type="entry name" value="PRK05254.1-5"/>
    <property type="match status" value="1"/>
</dbReference>
<dbReference type="PANTHER" id="PTHR11264">
    <property type="entry name" value="URACIL-DNA GLYCOSYLASE"/>
    <property type="match status" value="1"/>
</dbReference>
<evidence type="ECO:0000256" key="7">
    <source>
        <dbReference type="RuleBase" id="RU003780"/>
    </source>
</evidence>
<comment type="subcellular location">
    <subcellularLocation>
        <location evidence="5">Mitochondrion</location>
    </subcellularLocation>
    <subcellularLocation>
        <location evidence="5">Nucleus</location>
    </subcellularLocation>
</comment>
<dbReference type="InterPro" id="IPR018085">
    <property type="entry name" value="Ura-DNA_Glyclase_AS"/>
</dbReference>
<evidence type="ECO:0000256" key="3">
    <source>
        <dbReference type="ARBA" id="ARBA00022801"/>
    </source>
</evidence>
<dbReference type="SMART" id="SM00986">
    <property type="entry name" value="UDG"/>
    <property type="match status" value="1"/>
</dbReference>
<comment type="catalytic activity">
    <reaction evidence="5 7">
        <text>Hydrolyzes single-stranded DNA or mismatched double-stranded DNA and polynucleotides, releasing free uracil.</text>
        <dbReference type="EC" id="3.2.2.27"/>
    </reaction>
</comment>
<dbReference type="InterPro" id="IPR036895">
    <property type="entry name" value="Uracil-DNA_glycosylase-like_sf"/>
</dbReference>
<feature type="active site" description="Proton acceptor" evidence="5 6">
    <location>
        <position position="142"/>
    </location>
</feature>
<feature type="region of interest" description="Disordered" evidence="8">
    <location>
        <begin position="1"/>
        <end position="25"/>
    </location>
</feature>
<reference evidence="10 11" key="1">
    <citation type="submission" date="2024-04" db="EMBL/GenBank/DDBJ databases">
        <title>Symmetric and asymmetric DNA N6-adenine methylation regulates different biological responses in Mucorales.</title>
        <authorList>
            <consortium name="Lawrence Berkeley National Laboratory"/>
            <person name="Lax C."/>
            <person name="Mondo S.J."/>
            <person name="Osorio-Concepcion M."/>
            <person name="Muszewska A."/>
            <person name="Corrochano-Luque M."/>
            <person name="Gutierrez G."/>
            <person name="Riley R."/>
            <person name="Lipzen A."/>
            <person name="Guo J."/>
            <person name="Hundley H."/>
            <person name="Amirebrahimi M."/>
            <person name="Ng V."/>
            <person name="Lorenzo-Gutierrez D."/>
            <person name="Binder U."/>
            <person name="Yang J."/>
            <person name="Song Y."/>
            <person name="Canovas D."/>
            <person name="Navarro E."/>
            <person name="Freitag M."/>
            <person name="Gabaldon T."/>
            <person name="Grigoriev I.V."/>
            <person name="Corrochano L.M."/>
            <person name="Nicolas F.E."/>
            <person name="Garre V."/>
        </authorList>
    </citation>
    <scope>NUCLEOTIDE SEQUENCE [LARGE SCALE GENOMIC DNA]</scope>
    <source>
        <strain evidence="10 11">L51</strain>
    </source>
</reference>
<feature type="compositionally biased region" description="Polar residues" evidence="8">
    <location>
        <begin position="8"/>
        <end position="25"/>
    </location>
</feature>
<evidence type="ECO:0000256" key="6">
    <source>
        <dbReference type="PROSITE-ProRule" id="PRU10072"/>
    </source>
</evidence>
<comment type="caution">
    <text evidence="10">The sequence shown here is derived from an EMBL/GenBank/DDBJ whole genome shotgun (WGS) entry which is preliminary data.</text>
</comment>
<accession>A0ABR3BG03</accession>
<evidence type="ECO:0000259" key="9">
    <source>
        <dbReference type="SMART" id="SM00986"/>
    </source>
</evidence>
<dbReference type="CDD" id="cd10027">
    <property type="entry name" value="UDG-F1-like"/>
    <property type="match status" value="1"/>
</dbReference>
<evidence type="ECO:0000256" key="5">
    <source>
        <dbReference type="HAMAP-Rule" id="MF_03166"/>
    </source>
</evidence>
<dbReference type="InterPro" id="IPR002043">
    <property type="entry name" value="UDG_fam1"/>
</dbReference>
<evidence type="ECO:0000313" key="11">
    <source>
        <dbReference type="Proteomes" id="UP001448207"/>
    </source>
</evidence>
<keyword evidence="4 5" id="KW-0234">DNA repair</keyword>
<dbReference type="Proteomes" id="UP001448207">
    <property type="component" value="Unassembled WGS sequence"/>
</dbReference>
<feature type="domain" description="Uracil-DNA glycosylase-like" evidence="9">
    <location>
        <begin position="127"/>
        <end position="288"/>
    </location>
</feature>
<evidence type="ECO:0000256" key="1">
    <source>
        <dbReference type="ARBA" id="ARBA00008184"/>
    </source>
</evidence>